<proteinExistence type="inferred from homology"/>
<sequence>MNYRNPVISGFHPDPSVCRYGEDYYLVTSSFEYYPGVPLFHSKDLVNWTQLGHVLTRPEQLDLSRAPSSGGIFAPTIRERNGTFYMVTTNISAGGNFFVHTDDPRGSWSDPIFVDHPGIDPDLFFDEDGTVYFTSSAHGDQGQGIYQSRIDINTGKRLSEPAFLWTGTGGQYPEAPHIYRIGSWYYLMIAEGGTEYGHMETIARSERPEGPFEPCPLNPILTHRSLLKEIHATGHADLVQTPDGDWWAVFLAIRPHGYPKRHHLGRETFLAPVTWTEDGWPIIGDNGTVSETMSAGKLPLQEGGVIPVRDDFDGSTLAPCWSFMRSSDAEKWSLSERAGSLTLRGSAGTLNEVGAPAFVGRRQQHFDCSASAHLTFAPQRDGEEAGLTVYMNERFHYDIAVTRIAGERKIIFRRRIGSLWKVENEAPWSGDSVILTVLADKGRYAFGISSAALEVPFWFGYGETSLLSTEVAGGFTGVMIAMYATGNGSRSETPAHFDWFDYEAAE</sequence>
<evidence type="ECO:0000256" key="4">
    <source>
        <dbReference type="PIRSR" id="PIRSR606710-1"/>
    </source>
</evidence>
<name>A0A9X2SAL1_9BACL</name>
<comment type="similarity">
    <text evidence="1 6">Belongs to the glycosyl hydrolase 43 family.</text>
</comment>
<feature type="active site" description="Proton acceptor" evidence="4">
    <location>
        <position position="14"/>
    </location>
</feature>
<dbReference type="SUPFAM" id="SSF75005">
    <property type="entry name" value="Arabinanase/levansucrase/invertase"/>
    <property type="match status" value="1"/>
</dbReference>
<gene>
    <name evidence="8" type="ORF">NQZ67_23350</name>
</gene>
<keyword evidence="2 6" id="KW-0378">Hydrolase</keyword>
<feature type="active site" description="Proton donor" evidence="4">
    <location>
        <position position="174"/>
    </location>
</feature>
<dbReference type="Gene3D" id="2.115.10.20">
    <property type="entry name" value="Glycosyl hydrolase domain, family 43"/>
    <property type="match status" value="1"/>
</dbReference>
<keyword evidence="9" id="KW-1185">Reference proteome</keyword>
<dbReference type="SUPFAM" id="SSF49899">
    <property type="entry name" value="Concanavalin A-like lectins/glucanases"/>
    <property type="match status" value="1"/>
</dbReference>
<evidence type="ECO:0000256" key="1">
    <source>
        <dbReference type="ARBA" id="ARBA00009865"/>
    </source>
</evidence>
<dbReference type="PANTHER" id="PTHR42812">
    <property type="entry name" value="BETA-XYLOSIDASE"/>
    <property type="match status" value="1"/>
</dbReference>
<dbReference type="InterPro" id="IPR051795">
    <property type="entry name" value="Glycosyl_Hydrlase_43"/>
</dbReference>
<protein>
    <submittedName>
        <fullName evidence="8">Glycoside hydrolase family 43 protein</fullName>
    </submittedName>
</protein>
<dbReference type="InterPro" id="IPR023296">
    <property type="entry name" value="Glyco_hydro_beta-prop_sf"/>
</dbReference>
<evidence type="ECO:0000313" key="8">
    <source>
        <dbReference type="EMBL" id="MCR2806824.1"/>
    </source>
</evidence>
<dbReference type="AlphaFoldDB" id="A0A9X2SAL1"/>
<evidence type="ECO:0000256" key="3">
    <source>
        <dbReference type="ARBA" id="ARBA00023295"/>
    </source>
</evidence>
<evidence type="ECO:0000256" key="6">
    <source>
        <dbReference type="RuleBase" id="RU361187"/>
    </source>
</evidence>
<accession>A0A9X2SAL1</accession>
<dbReference type="RefSeq" id="WP_257450687.1">
    <property type="nucleotide sequence ID" value="NZ_JANIPJ010000020.1"/>
</dbReference>
<dbReference type="InterPro" id="IPR041542">
    <property type="entry name" value="GH43_C2"/>
</dbReference>
<evidence type="ECO:0000313" key="9">
    <source>
        <dbReference type="Proteomes" id="UP001141950"/>
    </source>
</evidence>
<comment type="caution">
    <text evidence="8">The sequence shown here is derived from an EMBL/GenBank/DDBJ whole genome shotgun (WGS) entry which is preliminary data.</text>
</comment>
<dbReference type="Proteomes" id="UP001141950">
    <property type="component" value="Unassembled WGS sequence"/>
</dbReference>
<dbReference type="PANTHER" id="PTHR42812:SF12">
    <property type="entry name" value="BETA-XYLOSIDASE-RELATED"/>
    <property type="match status" value="1"/>
</dbReference>
<reference evidence="8" key="1">
    <citation type="submission" date="2022-08" db="EMBL/GenBank/DDBJ databases">
        <title>The genomic sequence of strain Paenibacillus sp. SCIV0701.</title>
        <authorList>
            <person name="Zhao H."/>
        </authorList>
    </citation>
    <scope>NUCLEOTIDE SEQUENCE</scope>
    <source>
        <strain evidence="8">SCIV0701</strain>
    </source>
</reference>
<dbReference type="Pfam" id="PF04616">
    <property type="entry name" value="Glyco_hydro_43"/>
    <property type="match status" value="1"/>
</dbReference>
<organism evidence="8 9">
    <name type="scientific">Paenibacillus soyae</name>
    <dbReference type="NCBI Taxonomy" id="2969249"/>
    <lineage>
        <taxon>Bacteria</taxon>
        <taxon>Bacillati</taxon>
        <taxon>Bacillota</taxon>
        <taxon>Bacilli</taxon>
        <taxon>Bacillales</taxon>
        <taxon>Paenibacillaceae</taxon>
        <taxon>Paenibacillus</taxon>
    </lineage>
</organism>
<dbReference type="InterPro" id="IPR013320">
    <property type="entry name" value="ConA-like_dom_sf"/>
</dbReference>
<keyword evidence="3 6" id="KW-0326">Glycosidase</keyword>
<dbReference type="GO" id="GO:0005975">
    <property type="term" value="P:carbohydrate metabolic process"/>
    <property type="evidence" value="ECO:0007669"/>
    <property type="project" value="InterPro"/>
</dbReference>
<feature type="domain" description="Beta-xylosidase C-terminal Concanavalin A-like" evidence="7">
    <location>
        <begin position="309"/>
        <end position="503"/>
    </location>
</feature>
<feature type="site" description="Important for catalytic activity, responsible for pKa modulation of the active site Glu and correct orientation of both the proton donor and substrate" evidence="5">
    <location>
        <position position="120"/>
    </location>
</feature>
<dbReference type="Pfam" id="PF17851">
    <property type="entry name" value="GH43_C2"/>
    <property type="match status" value="1"/>
</dbReference>
<dbReference type="InterPro" id="IPR006710">
    <property type="entry name" value="Glyco_hydro_43"/>
</dbReference>
<evidence type="ECO:0000256" key="2">
    <source>
        <dbReference type="ARBA" id="ARBA00022801"/>
    </source>
</evidence>
<evidence type="ECO:0000259" key="7">
    <source>
        <dbReference type="Pfam" id="PF17851"/>
    </source>
</evidence>
<dbReference type="GO" id="GO:0004553">
    <property type="term" value="F:hydrolase activity, hydrolyzing O-glycosyl compounds"/>
    <property type="evidence" value="ECO:0007669"/>
    <property type="project" value="InterPro"/>
</dbReference>
<dbReference type="CDD" id="cd18617">
    <property type="entry name" value="GH43_XynB-like"/>
    <property type="match status" value="1"/>
</dbReference>
<evidence type="ECO:0000256" key="5">
    <source>
        <dbReference type="PIRSR" id="PIRSR606710-2"/>
    </source>
</evidence>
<dbReference type="EMBL" id="JANIPJ010000020">
    <property type="protein sequence ID" value="MCR2806824.1"/>
    <property type="molecule type" value="Genomic_DNA"/>
</dbReference>
<dbReference type="Gene3D" id="2.60.120.200">
    <property type="match status" value="1"/>
</dbReference>